<dbReference type="Proteomes" id="UP001140091">
    <property type="component" value="Unassembled WGS sequence"/>
</dbReference>
<evidence type="ECO:0000313" key="6">
    <source>
        <dbReference type="EMBL" id="KAJ2928213.1"/>
    </source>
</evidence>
<feature type="compositionally biased region" description="Polar residues" evidence="3">
    <location>
        <begin position="479"/>
        <end position="488"/>
    </location>
</feature>
<feature type="compositionally biased region" description="Gly residues" evidence="3">
    <location>
        <begin position="227"/>
        <end position="238"/>
    </location>
</feature>
<feature type="non-terminal residue" evidence="6">
    <location>
        <position position="604"/>
    </location>
</feature>
<sequence length="604" mass="62105">MYLERHERRSSHLKELHRASPDDRVQRREPGLVIGLDVPILPTIKFTLLAKPATSNPPPAATSASANTPPPPANSPTPTPTQAPVASPPPPPPSSPPSTGGGTGPSNPSNGEGNTGGSNGGNSGNGQPAPSVSQGDSGGQNPTPSSTPGGAGGSTEGTGNGGGGDISNGSDGSDTGPGGSSSNGGVNGGSGNNLGSPFPNSSNVDSGQGTSNSATDGSGAPVANAGGVPGAGSGGGLSGASTLNSADMTTIRLSPSGTQNGSSPTHTNTGGEDGGADRGGLPQAAGIAIAVICSILFIIGLIILLRHHRKTRRDQRIHHWWFTKKRTSRVYNDDKVHVVQIPDPQSARSSFATTFDRSAQFEVNFNSDVPSLPPMAEVRRSRNELDYPMATPSNESGDHRFSIGSSNSGNSSYFFINHRPSIDTSNSHRPTNANPFDPSPELFAFPKPPSDISSDRKSGYSSSSVATTTRPLSRTTNTDSRNYHTPDTSPSPPEHQNLPAINADPFADGVAGLAHSTSSHTTDPFSDSTISTSHETSGEGAVFAEVLRPFTRSMPDELTVRAGDQVKVVQIFDDGWAVVDMPVPPSSSSEARYERGLVPLGCLR</sequence>
<reference evidence="6" key="1">
    <citation type="submission" date="2022-06" db="EMBL/GenBank/DDBJ databases">
        <title>Genome Sequence of Candolleomyces eurysporus.</title>
        <authorList>
            <person name="Buettner E."/>
        </authorList>
    </citation>
    <scope>NUCLEOTIDE SEQUENCE</scope>
    <source>
        <strain evidence="6">VTCC 930004</strain>
    </source>
</reference>
<organism evidence="6 7">
    <name type="scientific">Candolleomyces eurysporus</name>
    <dbReference type="NCBI Taxonomy" id="2828524"/>
    <lineage>
        <taxon>Eukaryota</taxon>
        <taxon>Fungi</taxon>
        <taxon>Dikarya</taxon>
        <taxon>Basidiomycota</taxon>
        <taxon>Agaricomycotina</taxon>
        <taxon>Agaricomycetes</taxon>
        <taxon>Agaricomycetidae</taxon>
        <taxon>Agaricales</taxon>
        <taxon>Agaricineae</taxon>
        <taxon>Psathyrellaceae</taxon>
        <taxon>Candolleomyces</taxon>
    </lineage>
</organism>
<feature type="region of interest" description="Disordered" evidence="3">
    <location>
        <begin position="51"/>
        <end position="277"/>
    </location>
</feature>
<evidence type="ECO:0000256" key="1">
    <source>
        <dbReference type="ARBA" id="ARBA00022443"/>
    </source>
</evidence>
<proteinExistence type="predicted"/>
<dbReference type="InterPro" id="IPR001452">
    <property type="entry name" value="SH3_domain"/>
</dbReference>
<keyword evidence="4" id="KW-1133">Transmembrane helix</keyword>
<dbReference type="SUPFAM" id="SSF50044">
    <property type="entry name" value="SH3-domain"/>
    <property type="match status" value="1"/>
</dbReference>
<feature type="domain" description="SH3" evidence="5">
    <location>
        <begin position="539"/>
        <end position="604"/>
    </location>
</feature>
<feature type="compositionally biased region" description="Pro residues" evidence="3">
    <location>
        <begin position="68"/>
        <end position="96"/>
    </location>
</feature>
<feature type="transmembrane region" description="Helical" evidence="4">
    <location>
        <begin position="284"/>
        <end position="305"/>
    </location>
</feature>
<dbReference type="InterPro" id="IPR036028">
    <property type="entry name" value="SH3-like_dom_sf"/>
</dbReference>
<evidence type="ECO:0000256" key="2">
    <source>
        <dbReference type="PROSITE-ProRule" id="PRU00192"/>
    </source>
</evidence>
<dbReference type="PROSITE" id="PS50002">
    <property type="entry name" value="SH3"/>
    <property type="match status" value="1"/>
</dbReference>
<feature type="compositionally biased region" description="Polar residues" evidence="3">
    <location>
        <begin position="515"/>
        <end position="535"/>
    </location>
</feature>
<dbReference type="OrthoDB" id="5340910at2759"/>
<gene>
    <name evidence="6" type="ORF">H1R20_g8879</name>
</gene>
<dbReference type="AlphaFoldDB" id="A0A9W8J8K0"/>
<evidence type="ECO:0000259" key="5">
    <source>
        <dbReference type="PROSITE" id="PS50002"/>
    </source>
</evidence>
<accession>A0A9W8J8K0</accession>
<feature type="compositionally biased region" description="Polar residues" evidence="3">
    <location>
        <begin position="204"/>
        <end position="216"/>
    </location>
</feature>
<feature type="compositionally biased region" description="Gly residues" evidence="3">
    <location>
        <begin position="113"/>
        <end position="124"/>
    </location>
</feature>
<dbReference type="Gene3D" id="2.30.30.40">
    <property type="entry name" value="SH3 Domains"/>
    <property type="match status" value="1"/>
</dbReference>
<feature type="compositionally biased region" description="Gly residues" evidence="3">
    <location>
        <begin position="149"/>
        <end position="166"/>
    </location>
</feature>
<keyword evidence="1 2" id="KW-0728">SH3 domain</keyword>
<protein>
    <recommendedName>
        <fullName evidence="5">SH3 domain-containing protein</fullName>
    </recommendedName>
</protein>
<evidence type="ECO:0000256" key="3">
    <source>
        <dbReference type="SAM" id="MobiDB-lite"/>
    </source>
</evidence>
<evidence type="ECO:0000256" key="4">
    <source>
        <dbReference type="SAM" id="Phobius"/>
    </source>
</evidence>
<evidence type="ECO:0000313" key="7">
    <source>
        <dbReference type="Proteomes" id="UP001140091"/>
    </source>
</evidence>
<comment type="caution">
    <text evidence="6">The sequence shown here is derived from an EMBL/GenBank/DDBJ whole genome shotgun (WGS) entry which is preliminary data.</text>
</comment>
<dbReference type="EMBL" id="JANBPK010000935">
    <property type="protein sequence ID" value="KAJ2928213.1"/>
    <property type="molecule type" value="Genomic_DNA"/>
</dbReference>
<feature type="compositionally biased region" description="Low complexity" evidence="3">
    <location>
        <begin position="459"/>
        <end position="478"/>
    </location>
</feature>
<keyword evidence="4" id="KW-0812">Transmembrane</keyword>
<keyword evidence="7" id="KW-1185">Reference proteome</keyword>
<feature type="region of interest" description="Disordered" evidence="3">
    <location>
        <begin position="421"/>
        <end position="537"/>
    </location>
</feature>
<feature type="compositionally biased region" description="Gly residues" evidence="3">
    <location>
        <begin position="175"/>
        <end position="192"/>
    </location>
</feature>
<name>A0A9W8J8K0_9AGAR</name>
<feature type="region of interest" description="Disordered" evidence="3">
    <location>
        <begin position="1"/>
        <end position="29"/>
    </location>
</feature>
<keyword evidence="4" id="KW-0472">Membrane</keyword>
<feature type="compositionally biased region" description="Polar residues" evidence="3">
    <location>
        <begin position="422"/>
        <end position="434"/>
    </location>
</feature>
<feature type="compositionally biased region" description="Low complexity" evidence="3">
    <location>
        <begin position="193"/>
        <end position="203"/>
    </location>
</feature>
<feature type="compositionally biased region" description="Polar residues" evidence="3">
    <location>
        <begin position="247"/>
        <end position="269"/>
    </location>
</feature>
<feature type="compositionally biased region" description="Low complexity" evidence="3">
    <location>
        <begin position="217"/>
        <end position="226"/>
    </location>
</feature>